<dbReference type="InterPro" id="IPR058959">
    <property type="entry name" value="DUF8157_C"/>
</dbReference>
<feature type="domain" description="DUF8157" evidence="2">
    <location>
        <begin position="375"/>
        <end position="466"/>
    </location>
</feature>
<dbReference type="SUPFAM" id="SSF53335">
    <property type="entry name" value="S-adenosyl-L-methionine-dependent methyltransferases"/>
    <property type="match status" value="1"/>
</dbReference>
<keyword evidence="3" id="KW-0489">Methyltransferase</keyword>
<sequence>MNADRRRQVLDAARYLREVRPLDPEELCEYVEGRPHPAVVRQVLREAAYDLRIREREDGTFAPVEDDPLDLPVGEIRRFPRSHERRLEDLLVERYGARWHAGGSGDRLRATIRRIKDEYYRQRPVEYDEETALAYAIYHLPDYYAVAGYVAADLARDGLLPRAVRVLDVGAGVGGPALGLLDLLAGEAVVEYHAVEPSAAADVFERLVESGPNRRVTVHRETAEAFEPAGEYDLTLFANVWSELDDPEAVARRYVESVAEDGTIVGIAPADKNTAIGLREVERALERDPGLTVYAPEVRLWPGRTPSDRGWSFDAEPDLAVPDVQRRLDDAATDAEHDPGEFVNADVQYAYTLLRRDGRRAIDFAPDASRFARMADAEDHVTERIDLAAIKLSRDLGRNNPLFKIGDGSEAVDHYAVLTRESTLNRDLRRADYGDLLLIENGLLLWNDDERAYNLVVDGETVVDAVPTR</sequence>
<dbReference type="GO" id="GO:0032259">
    <property type="term" value="P:methylation"/>
    <property type="evidence" value="ECO:0007669"/>
    <property type="project" value="UniProtKB-KW"/>
</dbReference>
<reference evidence="3 4" key="1">
    <citation type="journal article" date="2019" name="Int. J. Syst. Evol. Microbiol.">
        <title>The Global Catalogue of Microorganisms (GCM) 10K type strain sequencing project: providing services to taxonomists for standard genome sequencing and annotation.</title>
        <authorList>
            <consortium name="The Broad Institute Genomics Platform"/>
            <consortium name="The Broad Institute Genome Sequencing Center for Infectious Disease"/>
            <person name="Wu L."/>
            <person name="Ma J."/>
        </authorList>
    </citation>
    <scope>NUCLEOTIDE SEQUENCE [LARGE SCALE GENOMIC DNA]</scope>
    <source>
        <strain evidence="3 4">PSR21</strain>
    </source>
</reference>
<dbReference type="Proteomes" id="UP001596547">
    <property type="component" value="Unassembled WGS sequence"/>
</dbReference>
<evidence type="ECO:0000313" key="4">
    <source>
        <dbReference type="Proteomes" id="UP001596547"/>
    </source>
</evidence>
<proteinExistence type="predicted"/>
<dbReference type="InterPro" id="IPR029063">
    <property type="entry name" value="SAM-dependent_MTases_sf"/>
</dbReference>
<dbReference type="Pfam" id="PF26487">
    <property type="entry name" value="DUF8157_C"/>
    <property type="match status" value="1"/>
</dbReference>
<comment type="caution">
    <text evidence="3">The sequence shown here is derived from an EMBL/GenBank/DDBJ whole genome shotgun (WGS) entry which is preliminary data.</text>
</comment>
<dbReference type="AlphaFoldDB" id="A0ABD6A506"/>
<feature type="domain" description="DUF8157" evidence="1">
    <location>
        <begin position="6"/>
        <end position="57"/>
    </location>
</feature>
<dbReference type="InterPro" id="IPR058470">
    <property type="entry name" value="DUF8157_N"/>
</dbReference>
<keyword evidence="4" id="KW-1185">Reference proteome</keyword>
<dbReference type="GO" id="GO:0008168">
    <property type="term" value="F:methyltransferase activity"/>
    <property type="evidence" value="ECO:0007669"/>
    <property type="project" value="UniProtKB-KW"/>
</dbReference>
<dbReference type="Gene3D" id="3.40.50.150">
    <property type="entry name" value="Vaccinia Virus protein VP39"/>
    <property type="match status" value="1"/>
</dbReference>
<evidence type="ECO:0000313" key="3">
    <source>
        <dbReference type="EMBL" id="MFC7315691.1"/>
    </source>
</evidence>
<dbReference type="GeneID" id="79314662"/>
<gene>
    <name evidence="3" type="ORF">ACFQPE_02620</name>
</gene>
<evidence type="ECO:0000259" key="1">
    <source>
        <dbReference type="Pfam" id="PF26486"/>
    </source>
</evidence>
<dbReference type="EMBL" id="JBHTBF010000001">
    <property type="protein sequence ID" value="MFC7315691.1"/>
    <property type="molecule type" value="Genomic_DNA"/>
</dbReference>
<dbReference type="Pfam" id="PF13489">
    <property type="entry name" value="Methyltransf_23"/>
    <property type="match status" value="1"/>
</dbReference>
<evidence type="ECO:0000259" key="2">
    <source>
        <dbReference type="Pfam" id="PF26487"/>
    </source>
</evidence>
<accession>A0ABD6A506</accession>
<name>A0ABD6A506_9EURY</name>
<keyword evidence="3" id="KW-0808">Transferase</keyword>
<dbReference type="Pfam" id="PF26486">
    <property type="entry name" value="DUF8157"/>
    <property type="match status" value="1"/>
</dbReference>
<protein>
    <submittedName>
        <fullName evidence="3">Methyltransferase</fullName>
    </submittedName>
</protein>
<organism evidence="3 4">
    <name type="scientific">Halomarina halobia</name>
    <dbReference type="NCBI Taxonomy" id="3033386"/>
    <lineage>
        <taxon>Archaea</taxon>
        <taxon>Methanobacteriati</taxon>
        <taxon>Methanobacteriota</taxon>
        <taxon>Stenosarchaea group</taxon>
        <taxon>Halobacteria</taxon>
        <taxon>Halobacteriales</taxon>
        <taxon>Natronomonadaceae</taxon>
        <taxon>Halomarina</taxon>
    </lineage>
</organism>
<dbReference type="RefSeq" id="WP_276305092.1">
    <property type="nucleotide sequence ID" value="NZ_CP119992.1"/>
</dbReference>